<keyword evidence="3" id="KW-1185">Reference proteome</keyword>
<reference evidence="3" key="1">
    <citation type="journal article" date="2019" name="Int. J. Syst. Evol. Microbiol.">
        <title>The Global Catalogue of Microorganisms (GCM) 10K type strain sequencing project: providing services to taxonomists for standard genome sequencing and annotation.</title>
        <authorList>
            <consortium name="The Broad Institute Genomics Platform"/>
            <consortium name="The Broad Institute Genome Sequencing Center for Infectious Disease"/>
            <person name="Wu L."/>
            <person name="Ma J."/>
        </authorList>
    </citation>
    <scope>NUCLEOTIDE SEQUENCE [LARGE SCALE GENOMIC DNA]</scope>
    <source>
        <strain evidence="3">JCM 17017</strain>
    </source>
</reference>
<evidence type="ECO:0000313" key="2">
    <source>
        <dbReference type="EMBL" id="GAA3850954.1"/>
    </source>
</evidence>
<sequence>MRAIAKGLGVAHTTLSRWLDGSLVPSEDQTSAFADALGLTDRAREDLLQVTRWVSAHGGAVGLFGVSDQVTEVLEVESEATVVAEWSPLRVPDLLQTARYARRTEPRNPAQDVALKLGRQSLIFQNRAKQYNVFLGMSALESRVGGDNVMAEQIERLLSAVDQENVELRVVPDRLDWHDGQHGAFVLYDREGGHSVVYLKHLDTATYLAYPEVVARYRTLLAELGSLALTAEQTHDHLEKALRTLMCAES</sequence>
<dbReference type="EMBL" id="BAABCM010000019">
    <property type="protein sequence ID" value="GAA3850954.1"/>
    <property type="molecule type" value="Genomic_DNA"/>
</dbReference>
<dbReference type="Proteomes" id="UP001501624">
    <property type="component" value="Unassembled WGS sequence"/>
</dbReference>
<dbReference type="InterPro" id="IPR043917">
    <property type="entry name" value="DUF5753"/>
</dbReference>
<protein>
    <submittedName>
        <fullName evidence="2">Scr1 family TA system antitoxin-like transcriptional regulator</fullName>
    </submittedName>
</protein>
<feature type="domain" description="DUF5753" evidence="1">
    <location>
        <begin position="72"/>
        <end position="239"/>
    </location>
</feature>
<name>A0ABP7JQ11_9PSEU</name>
<comment type="caution">
    <text evidence="2">The sequence shown here is derived from an EMBL/GenBank/DDBJ whole genome shotgun (WGS) entry which is preliminary data.</text>
</comment>
<dbReference type="Pfam" id="PF19054">
    <property type="entry name" value="DUF5753"/>
    <property type="match status" value="1"/>
</dbReference>
<dbReference type="CDD" id="cd00093">
    <property type="entry name" value="HTH_XRE"/>
    <property type="match status" value="1"/>
</dbReference>
<accession>A0ABP7JQ11</accession>
<gene>
    <name evidence="2" type="ORF">GCM10022380_81270</name>
</gene>
<dbReference type="RefSeq" id="WP_237337571.1">
    <property type="nucleotide sequence ID" value="NZ_BAABCM010000019.1"/>
</dbReference>
<evidence type="ECO:0000259" key="1">
    <source>
        <dbReference type="Pfam" id="PF19054"/>
    </source>
</evidence>
<dbReference type="Pfam" id="PF13560">
    <property type="entry name" value="HTH_31"/>
    <property type="match status" value="1"/>
</dbReference>
<organism evidence="2 3">
    <name type="scientific">Amycolatopsis tucumanensis</name>
    <dbReference type="NCBI Taxonomy" id="401106"/>
    <lineage>
        <taxon>Bacteria</taxon>
        <taxon>Bacillati</taxon>
        <taxon>Actinomycetota</taxon>
        <taxon>Actinomycetes</taxon>
        <taxon>Pseudonocardiales</taxon>
        <taxon>Pseudonocardiaceae</taxon>
        <taxon>Amycolatopsis</taxon>
    </lineage>
</organism>
<dbReference type="InterPro" id="IPR001387">
    <property type="entry name" value="Cro/C1-type_HTH"/>
</dbReference>
<proteinExistence type="predicted"/>
<evidence type="ECO:0000313" key="3">
    <source>
        <dbReference type="Proteomes" id="UP001501624"/>
    </source>
</evidence>